<feature type="compositionally biased region" description="Basic and acidic residues" evidence="3">
    <location>
        <begin position="457"/>
        <end position="470"/>
    </location>
</feature>
<dbReference type="PRINTS" id="PR00452">
    <property type="entry name" value="SH3DOMAIN"/>
</dbReference>
<feature type="domain" description="SH3" evidence="4">
    <location>
        <begin position="1"/>
        <end position="63"/>
    </location>
</feature>
<feature type="compositionally biased region" description="Pro residues" evidence="3">
    <location>
        <begin position="125"/>
        <end position="134"/>
    </location>
</feature>
<feature type="compositionally biased region" description="Basic and acidic residues" evidence="3">
    <location>
        <begin position="45"/>
        <end position="62"/>
    </location>
</feature>
<feature type="compositionally biased region" description="Acidic residues" evidence="3">
    <location>
        <begin position="438"/>
        <end position="456"/>
    </location>
</feature>
<dbReference type="AlphaFoldDB" id="A0A9P5BXU6"/>
<feature type="compositionally biased region" description="Pro residues" evidence="3">
    <location>
        <begin position="649"/>
        <end position="667"/>
    </location>
</feature>
<dbReference type="OrthoDB" id="207120at2759"/>
<comment type="caution">
    <text evidence="5">The sequence shown here is derived from an EMBL/GenBank/DDBJ whole genome shotgun (WGS) entry which is preliminary data.</text>
</comment>
<keyword evidence="1 2" id="KW-0728">SH3 domain</keyword>
<feature type="region of interest" description="Disordered" evidence="3">
    <location>
        <begin position="37"/>
        <end position="599"/>
    </location>
</feature>
<feature type="compositionally biased region" description="Gly residues" evidence="3">
    <location>
        <begin position="474"/>
        <end position="487"/>
    </location>
</feature>
<dbReference type="PANTHER" id="PTHR46026">
    <property type="entry name" value="RHO-TYPE GUANINE NUCLEOTIDE EXCHANGE FACTOR, ISOFORM F"/>
    <property type="match status" value="1"/>
</dbReference>
<feature type="compositionally biased region" description="Polar residues" evidence="3">
    <location>
        <begin position="969"/>
        <end position="978"/>
    </location>
</feature>
<evidence type="ECO:0000256" key="3">
    <source>
        <dbReference type="SAM" id="MobiDB-lite"/>
    </source>
</evidence>
<evidence type="ECO:0000313" key="6">
    <source>
        <dbReference type="Proteomes" id="UP000758155"/>
    </source>
</evidence>
<dbReference type="PANTHER" id="PTHR46026:SF1">
    <property type="entry name" value="RHO-TYPE GUANINE NUCLEOTIDE EXCHANGE FACTOR, ISOFORM F"/>
    <property type="match status" value="1"/>
</dbReference>
<feature type="compositionally biased region" description="Basic and acidic residues" evidence="3">
    <location>
        <begin position="771"/>
        <end position="785"/>
    </location>
</feature>
<feature type="compositionally biased region" description="Basic and acidic residues" evidence="3">
    <location>
        <begin position="285"/>
        <end position="295"/>
    </location>
</feature>
<feature type="compositionally biased region" description="Pro residues" evidence="3">
    <location>
        <begin position="686"/>
        <end position="696"/>
    </location>
</feature>
<dbReference type="SMART" id="SM00326">
    <property type="entry name" value="SH3"/>
    <property type="match status" value="1"/>
</dbReference>
<sequence>MFKVRAVYDYSSPHDDDLSFTTGQIITVTEEEDADWYVGEYTDDSGTKHDGLFPRNFVERFEPQPPPRPNRASRHQPLEQPHATEPAPPTPVIPQQDPEPEPEPEPEHEPAPEPEPVQHDEPEAPKPQPPPLQVPPTASEPKPSAVLSPTSPRSAQSSVKSPEDTQSPAEAPVKAAAPAKKAPPPVAAKSNAFRDRIAAFNQPAAAPIQPFKASAPPPTFVKKPFVAPPPSRNAYVPPPKEAPQVKSYRREEDPEIADRQAQDQEAAEKSGLAGSNTQAAEAEDEGPKLSLKERIALLQKQQQEQAERAAAAMQPKEKAKRPAQKKRLESHEGHAEDSEDTELDKVVSGGSTTRASTEHARPPRPSHDIKSPESQHHDRDLLSDANDADQSGAGETEDQGDSTSVEGDDKRTASHQPPLPQRAPAAPTREPDVGDEHDVAEDEEEEEEEEEEDEMDAETRRKLELRERMAKMSGGMGMPGMFGGIPMGGLPPKKKKSTGDSRKADESEEPHVPQQRVAMFPMPGMPVRSPEPEDRQLAVEKEDESHHPVTGAHAADELPDVEDVTPQAISRTPTGESAPPVPQDSKYLIPRKPVNSDNIPLLEYLPSPYSETVSKTYLAFDEDSEYVMTVSVSRRPAPPPVPTADRSAPPMPAASRPVPPPVPPIASPGPGSESGDELTDAIQSPRSPPPPFPPPSKRASYFSGEEQTPDSPDRRVPPIPLASPTSPSARLPPPPPPSTVPGAHRAELPVRKLDHETDYEGDYDTDIASGDTHKDALKSHAREPSLDASTIGGSPVIPHGLPPLPPTAPRAVPPPPPQQPPSRPSMDAPRGAPPLPPVPPPARTQEEDDDEYDPYKYTSQPVASPPTGAPPVPRGMPPLPQSRPPPPMPPAAPPVPQHQQVESSEDDDLYSAPAPRKSHDRPPPPPPQAPPHMHAPPPLPQERAPPPPPPHAPPPPQAPPPQMSVLFQAPQTESQPRSSMGARKSLDAGRTLQSRVSMDQQRPQTSQDFMADEIDLAASSHWWTQPKMLPPSLQVRKDVLVDLQESQSGNIVEKLVSVLFMDYSQTIISARFDSSNVSDVELDQRQEPPPPRLRPDQLESAYEQFGRKIGKDAESKQGSVVGNGTPFGFVDELLKLHKDALPPVSTRAYGALVYANLANASTQSYDEIRPGDIVTFRNAKFQGKAGAMHAKYSVDVGKPDHVGVVVEWDGSKKKVRVWEQGREHKKVKPESFRMGDLRSGEVRVWRVMSRSWVGWN</sequence>
<dbReference type="Proteomes" id="UP000758155">
    <property type="component" value="Unassembled WGS sequence"/>
</dbReference>
<feature type="compositionally biased region" description="Pro residues" evidence="3">
    <location>
        <begin position="226"/>
        <end position="241"/>
    </location>
</feature>
<gene>
    <name evidence="5" type="ORF">E8E12_005008</name>
</gene>
<dbReference type="InterPro" id="IPR035552">
    <property type="entry name" value="Mti1_SH3"/>
</dbReference>
<feature type="compositionally biased region" description="Pro residues" evidence="3">
    <location>
        <begin position="831"/>
        <end position="842"/>
    </location>
</feature>
<dbReference type="CDD" id="cd11887">
    <property type="entry name" value="SH3_Bbc1"/>
    <property type="match status" value="1"/>
</dbReference>
<feature type="region of interest" description="Disordered" evidence="3">
    <location>
        <begin position="630"/>
        <end position="1005"/>
    </location>
</feature>
<feature type="compositionally biased region" description="Basic and acidic residues" evidence="3">
    <location>
        <begin position="248"/>
        <end position="268"/>
    </location>
</feature>
<name>A0A9P5BXU6_9PLEO</name>
<accession>A0A9P5BXU6</accession>
<evidence type="ECO:0000259" key="4">
    <source>
        <dbReference type="PROSITE" id="PS50002"/>
    </source>
</evidence>
<dbReference type="InterPro" id="IPR036028">
    <property type="entry name" value="SH3-like_dom_sf"/>
</dbReference>
<evidence type="ECO:0000256" key="1">
    <source>
        <dbReference type="ARBA" id="ARBA00022443"/>
    </source>
</evidence>
<feature type="compositionally biased region" description="Pro residues" evidence="3">
    <location>
        <begin position="923"/>
        <end position="962"/>
    </location>
</feature>
<feature type="compositionally biased region" description="Pro residues" evidence="3">
    <location>
        <begin position="800"/>
        <end position="823"/>
    </location>
</feature>
<feature type="compositionally biased region" description="Basic and acidic residues" evidence="3">
    <location>
        <begin position="744"/>
        <end position="758"/>
    </location>
</feature>
<dbReference type="PROSITE" id="PS50002">
    <property type="entry name" value="SH3"/>
    <property type="match status" value="1"/>
</dbReference>
<feature type="compositionally biased region" description="Basic and acidic residues" evidence="3">
    <location>
        <begin position="356"/>
        <end position="382"/>
    </location>
</feature>
<dbReference type="EMBL" id="SWKV01000076">
    <property type="protein sequence ID" value="KAF3033768.1"/>
    <property type="molecule type" value="Genomic_DNA"/>
</dbReference>
<dbReference type="Pfam" id="PF25459">
    <property type="entry name" value="AIM3_BBC1_C"/>
    <property type="match status" value="1"/>
</dbReference>
<feature type="compositionally biased region" description="Low complexity" evidence="3">
    <location>
        <begin position="168"/>
        <end position="180"/>
    </location>
</feature>
<feature type="compositionally biased region" description="Polar residues" evidence="3">
    <location>
        <begin position="147"/>
        <end position="167"/>
    </location>
</feature>
<feature type="compositionally biased region" description="Low complexity" evidence="3">
    <location>
        <begin position="296"/>
        <end position="314"/>
    </location>
</feature>
<reference evidence="5" key="1">
    <citation type="submission" date="2019-04" db="EMBL/GenBank/DDBJ databases">
        <title>Sequencing of skin fungus with MAO and IRED activity.</title>
        <authorList>
            <person name="Marsaioli A.J."/>
            <person name="Bonatto J.M.C."/>
            <person name="Reis Junior O."/>
        </authorList>
    </citation>
    <scope>NUCLEOTIDE SEQUENCE</scope>
    <source>
        <strain evidence="5">28M1</strain>
    </source>
</reference>
<dbReference type="Gene3D" id="2.30.30.40">
    <property type="entry name" value="SH3 Domains"/>
    <property type="match status" value="1"/>
</dbReference>
<evidence type="ECO:0000256" key="2">
    <source>
        <dbReference type="PROSITE-ProRule" id="PRU00192"/>
    </source>
</evidence>
<evidence type="ECO:0000313" key="5">
    <source>
        <dbReference type="EMBL" id="KAF3033768.1"/>
    </source>
</evidence>
<feature type="compositionally biased region" description="Polar residues" evidence="3">
    <location>
        <begin position="991"/>
        <end position="1005"/>
    </location>
</feature>
<dbReference type="Pfam" id="PF00018">
    <property type="entry name" value="SH3_1"/>
    <property type="match status" value="1"/>
</dbReference>
<keyword evidence="6" id="KW-1185">Reference proteome</keyword>
<feature type="compositionally biased region" description="Basic and acidic residues" evidence="3">
    <location>
        <begin position="497"/>
        <end position="511"/>
    </location>
</feature>
<dbReference type="InterPro" id="IPR001452">
    <property type="entry name" value="SH3_domain"/>
</dbReference>
<dbReference type="InterPro" id="IPR057402">
    <property type="entry name" value="AIM3_BBC1_C"/>
</dbReference>
<feature type="compositionally biased region" description="Pro residues" evidence="3">
    <location>
        <begin position="730"/>
        <end position="739"/>
    </location>
</feature>
<proteinExistence type="predicted"/>
<feature type="compositionally biased region" description="Basic and acidic residues" evidence="3">
    <location>
        <begin position="326"/>
        <end position="336"/>
    </location>
</feature>
<dbReference type="SUPFAM" id="SSF50044">
    <property type="entry name" value="SH3-domain"/>
    <property type="match status" value="1"/>
</dbReference>
<feature type="compositionally biased region" description="Pro residues" evidence="3">
    <location>
        <begin position="863"/>
        <end position="896"/>
    </location>
</feature>
<protein>
    <recommendedName>
        <fullName evidence="4">SH3 domain-containing protein</fullName>
    </recommendedName>
</protein>
<feature type="compositionally biased region" description="Basic and acidic residues" evidence="3">
    <location>
        <begin position="105"/>
        <end position="124"/>
    </location>
</feature>
<feature type="compositionally biased region" description="Basic and acidic residues" evidence="3">
    <location>
        <begin position="530"/>
        <end position="547"/>
    </location>
</feature>
<organism evidence="5 6">
    <name type="scientific">Didymella heteroderae</name>
    <dbReference type="NCBI Taxonomy" id="1769908"/>
    <lineage>
        <taxon>Eukaryota</taxon>
        <taxon>Fungi</taxon>
        <taxon>Dikarya</taxon>
        <taxon>Ascomycota</taxon>
        <taxon>Pezizomycotina</taxon>
        <taxon>Dothideomycetes</taxon>
        <taxon>Pleosporomycetidae</taxon>
        <taxon>Pleosporales</taxon>
        <taxon>Pleosporineae</taxon>
        <taxon>Didymellaceae</taxon>
        <taxon>Didymella</taxon>
    </lineage>
</organism>